<dbReference type="SUPFAM" id="SSF54506">
    <property type="entry name" value="Diaminopimelate epimerase-like"/>
    <property type="match status" value="1"/>
</dbReference>
<dbReference type="InterPro" id="IPR003719">
    <property type="entry name" value="Phenazine_PhzF-like"/>
</dbReference>
<evidence type="ECO:0000256" key="1">
    <source>
        <dbReference type="ARBA" id="ARBA00008270"/>
    </source>
</evidence>
<dbReference type="NCBIfam" id="TIGR00654">
    <property type="entry name" value="PhzF_family"/>
    <property type="match status" value="1"/>
</dbReference>
<comment type="similarity">
    <text evidence="1">Belongs to the PhzF family.</text>
</comment>
<dbReference type="Pfam" id="PF02567">
    <property type="entry name" value="PhzC-PhzF"/>
    <property type="match status" value="1"/>
</dbReference>
<feature type="active site" evidence="3">
    <location>
        <position position="44"/>
    </location>
</feature>
<accession>F7XWU4</accession>
<dbReference type="EMBL" id="CP002130">
    <property type="protein sequence ID" value="AEI89143.1"/>
    <property type="molecule type" value="Genomic_DNA"/>
</dbReference>
<dbReference type="STRING" id="696127.midi_00855"/>
<organism evidence="4 5">
    <name type="scientific">Midichloria mitochondrii (strain IricVA)</name>
    <dbReference type="NCBI Taxonomy" id="696127"/>
    <lineage>
        <taxon>Bacteria</taxon>
        <taxon>Pseudomonadati</taxon>
        <taxon>Pseudomonadota</taxon>
        <taxon>Alphaproteobacteria</taxon>
        <taxon>Rickettsiales</taxon>
        <taxon>Candidatus Midichloriaceae</taxon>
        <taxon>Candidatus Midichloria</taxon>
    </lineage>
</organism>
<dbReference type="HOGENOM" id="CLU_048756_2_2_5"/>
<evidence type="ECO:0000313" key="4">
    <source>
        <dbReference type="EMBL" id="AEI89143.1"/>
    </source>
</evidence>
<dbReference type="Proteomes" id="UP000006639">
    <property type="component" value="Chromosome"/>
</dbReference>
<keyword evidence="5" id="KW-1185">Reference proteome</keyword>
<dbReference type="OrthoDB" id="9788221at2"/>
<dbReference type="PANTHER" id="PTHR13774:SF17">
    <property type="entry name" value="PHENAZINE BIOSYNTHESIS-LIKE DOMAIN-CONTAINING PROTEIN"/>
    <property type="match status" value="1"/>
</dbReference>
<dbReference type="PIRSF" id="PIRSF016184">
    <property type="entry name" value="PhzC_PhzF"/>
    <property type="match status" value="1"/>
</dbReference>
<dbReference type="GO" id="GO:0005737">
    <property type="term" value="C:cytoplasm"/>
    <property type="evidence" value="ECO:0007669"/>
    <property type="project" value="TreeGrafter"/>
</dbReference>
<keyword evidence="2" id="KW-0413">Isomerase</keyword>
<dbReference type="AlphaFoldDB" id="F7XWU4"/>
<dbReference type="GO" id="GO:0016853">
    <property type="term" value="F:isomerase activity"/>
    <property type="evidence" value="ECO:0007669"/>
    <property type="project" value="UniProtKB-KW"/>
</dbReference>
<proteinExistence type="inferred from homology"/>
<evidence type="ECO:0000313" key="5">
    <source>
        <dbReference type="Proteomes" id="UP000006639"/>
    </source>
</evidence>
<dbReference type="KEGG" id="mmn:midi_00855"/>
<sequence length="263" mass="29529">MKFWIVDAFADRPFVGNPAAVFLVQEFPSTGVMQNIAAEINLSETAFVKRLGLHHYHIRWFTPNSEAPLCGHATIATTHVLINTNAERNKVPIRFESLSGELLAESDVPWITLNFPRYVVQQIDPDPRLHSVIDCKPIYTGFSQNCYFVEFEKIEQIIKLRPDLQLLSEIECRALIVTAKGTGKFHEYDFVSRYFAPRVGINEDPVCASAHCRLIPYWSAKLGKGSLIAYQASKRGGIISCEDLQNRVLISGTATTVIKGELC</sequence>
<evidence type="ECO:0000256" key="2">
    <source>
        <dbReference type="ARBA" id="ARBA00023235"/>
    </source>
</evidence>
<dbReference type="PANTHER" id="PTHR13774">
    <property type="entry name" value="PHENAZINE BIOSYNTHESIS PROTEIN"/>
    <property type="match status" value="1"/>
</dbReference>
<name>F7XWU4_MIDMI</name>
<dbReference type="RefSeq" id="WP_013951343.1">
    <property type="nucleotide sequence ID" value="NC_015722.1"/>
</dbReference>
<gene>
    <name evidence="4" type="ordered locus">midi_00855</name>
</gene>
<protein>
    <submittedName>
        <fullName evidence="4">PhzF family phenazine biosynthesis protein</fullName>
    </submittedName>
</protein>
<evidence type="ECO:0000256" key="3">
    <source>
        <dbReference type="PIRSR" id="PIRSR016184-1"/>
    </source>
</evidence>
<dbReference type="Gene3D" id="3.10.310.10">
    <property type="entry name" value="Diaminopimelate Epimerase, Chain A, domain 1"/>
    <property type="match status" value="2"/>
</dbReference>
<reference evidence="4 5" key="1">
    <citation type="journal article" date="2011" name="Mol. Biol. Evol.">
        <title>Phylogenomic evidence for the presence of a flagellum and cbb3 oxidase in the free-living mitochondrial ancestor.</title>
        <authorList>
            <person name="Sassera D."/>
            <person name="Lo N."/>
            <person name="Epis S."/>
            <person name="D'Auria G."/>
            <person name="Montagna M."/>
            <person name="Comandatore F."/>
            <person name="Horner D."/>
            <person name="Pereto J."/>
            <person name="Luciano A.M."/>
            <person name="Franciosi F."/>
            <person name="Ferri E."/>
            <person name="Crotti E."/>
            <person name="Bazzocchi C."/>
            <person name="Daffonchio D."/>
            <person name="Sacchi L."/>
            <person name="Moya A."/>
            <person name="Latorre A."/>
            <person name="Bandi C."/>
        </authorList>
    </citation>
    <scope>NUCLEOTIDE SEQUENCE [LARGE SCALE GENOMIC DNA]</scope>
    <source>
        <strain evidence="4 5">IricVA</strain>
    </source>
</reference>